<protein>
    <submittedName>
        <fullName evidence="10">DUF421 domain-containing protein</fullName>
    </submittedName>
</protein>
<feature type="transmembrane region" description="Helical" evidence="8">
    <location>
        <begin position="55"/>
        <end position="75"/>
    </location>
</feature>
<gene>
    <name evidence="10" type="ORF">JL106_17085</name>
</gene>
<dbReference type="InterPro" id="IPR007353">
    <property type="entry name" value="DUF421"/>
</dbReference>
<accession>A0A939C3D9</accession>
<organism evidence="10 11">
    <name type="scientific">Nakamurella leprariae</name>
    <dbReference type="NCBI Taxonomy" id="2803911"/>
    <lineage>
        <taxon>Bacteria</taxon>
        <taxon>Bacillati</taxon>
        <taxon>Actinomycetota</taxon>
        <taxon>Actinomycetes</taxon>
        <taxon>Nakamurellales</taxon>
        <taxon>Nakamurellaceae</taxon>
        <taxon>Nakamurella</taxon>
    </lineage>
</organism>
<keyword evidence="3" id="KW-1003">Cell membrane</keyword>
<evidence type="ECO:0000256" key="6">
    <source>
        <dbReference type="ARBA" id="ARBA00023136"/>
    </source>
</evidence>
<evidence type="ECO:0000256" key="7">
    <source>
        <dbReference type="SAM" id="MobiDB-lite"/>
    </source>
</evidence>
<evidence type="ECO:0000259" key="9">
    <source>
        <dbReference type="Pfam" id="PF04239"/>
    </source>
</evidence>
<keyword evidence="4 8" id="KW-0812">Transmembrane</keyword>
<dbReference type="AlphaFoldDB" id="A0A939C3D9"/>
<comment type="caution">
    <text evidence="10">The sequence shown here is derived from an EMBL/GenBank/DDBJ whole genome shotgun (WGS) entry which is preliminary data.</text>
</comment>
<feature type="region of interest" description="Disordered" evidence="7">
    <location>
        <begin position="145"/>
        <end position="167"/>
    </location>
</feature>
<evidence type="ECO:0000256" key="8">
    <source>
        <dbReference type="SAM" id="Phobius"/>
    </source>
</evidence>
<keyword evidence="6 8" id="KW-0472">Membrane</keyword>
<sequence>MEIVYRAAVMFLFLWLVTRIVGRSTLGELSSFQLILFIVMGDMVQQAVTQQDSSLTGGLLAVSVFAVLTLALSWADSRWPRARAVTTGVAVVVVERGEPQMDVLRAERMSIDDLMAAARQQGFERFSDIRLAVLEANGELSFFKRQESGDGTPVTGSDGSPNQPSVG</sequence>
<dbReference type="RefSeq" id="WP_205261969.1">
    <property type="nucleotide sequence ID" value="NZ_JAERWK010000023.1"/>
</dbReference>
<feature type="compositionally biased region" description="Polar residues" evidence="7">
    <location>
        <begin position="154"/>
        <end position="167"/>
    </location>
</feature>
<dbReference type="PANTHER" id="PTHR34582:SF2">
    <property type="entry name" value="UPF0702 TRANSMEMBRANE PROTEIN YDFR"/>
    <property type="match status" value="1"/>
</dbReference>
<evidence type="ECO:0000256" key="1">
    <source>
        <dbReference type="ARBA" id="ARBA00004651"/>
    </source>
</evidence>
<evidence type="ECO:0000256" key="4">
    <source>
        <dbReference type="ARBA" id="ARBA00022692"/>
    </source>
</evidence>
<comment type="similarity">
    <text evidence="2">Belongs to the UPF0702 family.</text>
</comment>
<keyword evidence="5 8" id="KW-1133">Transmembrane helix</keyword>
<comment type="subcellular location">
    <subcellularLocation>
        <location evidence="1">Cell membrane</location>
        <topology evidence="1">Multi-pass membrane protein</topology>
    </subcellularLocation>
</comment>
<evidence type="ECO:0000256" key="5">
    <source>
        <dbReference type="ARBA" id="ARBA00022989"/>
    </source>
</evidence>
<reference evidence="10" key="1">
    <citation type="submission" date="2021-01" db="EMBL/GenBank/DDBJ databases">
        <title>YIM 132084 draft genome.</title>
        <authorList>
            <person name="An D."/>
        </authorList>
    </citation>
    <scope>NUCLEOTIDE SEQUENCE</scope>
    <source>
        <strain evidence="10">YIM 132084</strain>
    </source>
</reference>
<feature type="domain" description="YetF C-terminal" evidence="9">
    <location>
        <begin position="78"/>
        <end position="150"/>
    </location>
</feature>
<proteinExistence type="inferred from homology"/>
<evidence type="ECO:0000256" key="3">
    <source>
        <dbReference type="ARBA" id="ARBA00022475"/>
    </source>
</evidence>
<dbReference type="Proteomes" id="UP000663792">
    <property type="component" value="Unassembled WGS sequence"/>
</dbReference>
<evidence type="ECO:0000313" key="11">
    <source>
        <dbReference type="Proteomes" id="UP000663792"/>
    </source>
</evidence>
<name>A0A939C3D9_9ACTN</name>
<evidence type="ECO:0000256" key="2">
    <source>
        <dbReference type="ARBA" id="ARBA00006448"/>
    </source>
</evidence>
<dbReference type="Pfam" id="PF04239">
    <property type="entry name" value="DUF421"/>
    <property type="match status" value="1"/>
</dbReference>
<dbReference type="InterPro" id="IPR023090">
    <property type="entry name" value="UPF0702_alpha/beta_dom_sf"/>
</dbReference>
<evidence type="ECO:0000313" key="10">
    <source>
        <dbReference type="EMBL" id="MBM9469002.1"/>
    </source>
</evidence>
<dbReference type="Gene3D" id="3.30.240.20">
    <property type="entry name" value="bsu07140 like domains"/>
    <property type="match status" value="1"/>
</dbReference>
<keyword evidence="11" id="KW-1185">Reference proteome</keyword>
<dbReference type="EMBL" id="JAERWK010000023">
    <property type="protein sequence ID" value="MBM9469002.1"/>
    <property type="molecule type" value="Genomic_DNA"/>
</dbReference>
<dbReference type="PANTHER" id="PTHR34582">
    <property type="entry name" value="UPF0702 TRANSMEMBRANE PROTEIN YCAP"/>
    <property type="match status" value="1"/>
</dbReference>
<dbReference type="GO" id="GO:0005886">
    <property type="term" value="C:plasma membrane"/>
    <property type="evidence" value="ECO:0007669"/>
    <property type="project" value="UniProtKB-SubCell"/>
</dbReference>